<keyword evidence="2" id="KW-1185">Reference proteome</keyword>
<accession>A0A9D4LI08</accession>
<evidence type="ECO:0000313" key="2">
    <source>
        <dbReference type="Proteomes" id="UP000828390"/>
    </source>
</evidence>
<protein>
    <submittedName>
        <fullName evidence="1">Uncharacterized protein</fullName>
    </submittedName>
</protein>
<dbReference type="EMBL" id="JAIWYP010000003">
    <property type="protein sequence ID" value="KAH3859057.1"/>
    <property type="molecule type" value="Genomic_DNA"/>
</dbReference>
<proteinExistence type="predicted"/>
<sequence length="74" mass="8348">MSERSRAKFVARVTGMHPGADHFGLYSVQIFILHYWGEMTTIVMMELFMNQNLAQSVTALFQAAHVIIASGFLK</sequence>
<organism evidence="1 2">
    <name type="scientific">Dreissena polymorpha</name>
    <name type="common">Zebra mussel</name>
    <name type="synonym">Mytilus polymorpha</name>
    <dbReference type="NCBI Taxonomy" id="45954"/>
    <lineage>
        <taxon>Eukaryota</taxon>
        <taxon>Metazoa</taxon>
        <taxon>Spiralia</taxon>
        <taxon>Lophotrochozoa</taxon>
        <taxon>Mollusca</taxon>
        <taxon>Bivalvia</taxon>
        <taxon>Autobranchia</taxon>
        <taxon>Heteroconchia</taxon>
        <taxon>Euheterodonta</taxon>
        <taxon>Imparidentia</taxon>
        <taxon>Neoheterodontei</taxon>
        <taxon>Myida</taxon>
        <taxon>Dreissenoidea</taxon>
        <taxon>Dreissenidae</taxon>
        <taxon>Dreissena</taxon>
    </lineage>
</organism>
<dbReference type="Proteomes" id="UP000828390">
    <property type="component" value="Unassembled WGS sequence"/>
</dbReference>
<dbReference type="AlphaFoldDB" id="A0A9D4LI08"/>
<gene>
    <name evidence="1" type="ORF">DPMN_101703</name>
</gene>
<evidence type="ECO:0000313" key="1">
    <source>
        <dbReference type="EMBL" id="KAH3859057.1"/>
    </source>
</evidence>
<comment type="caution">
    <text evidence="1">The sequence shown here is derived from an EMBL/GenBank/DDBJ whole genome shotgun (WGS) entry which is preliminary data.</text>
</comment>
<reference evidence="1" key="1">
    <citation type="journal article" date="2019" name="bioRxiv">
        <title>The Genome of the Zebra Mussel, Dreissena polymorpha: A Resource for Invasive Species Research.</title>
        <authorList>
            <person name="McCartney M.A."/>
            <person name="Auch B."/>
            <person name="Kono T."/>
            <person name="Mallez S."/>
            <person name="Zhang Y."/>
            <person name="Obille A."/>
            <person name="Becker A."/>
            <person name="Abrahante J.E."/>
            <person name="Garbe J."/>
            <person name="Badalamenti J.P."/>
            <person name="Herman A."/>
            <person name="Mangelson H."/>
            <person name="Liachko I."/>
            <person name="Sullivan S."/>
            <person name="Sone E.D."/>
            <person name="Koren S."/>
            <person name="Silverstein K.A.T."/>
            <person name="Beckman K.B."/>
            <person name="Gohl D.M."/>
        </authorList>
    </citation>
    <scope>NUCLEOTIDE SEQUENCE</scope>
    <source>
        <strain evidence="1">Duluth1</strain>
        <tissue evidence="1">Whole animal</tissue>
    </source>
</reference>
<reference evidence="1" key="2">
    <citation type="submission" date="2020-11" db="EMBL/GenBank/DDBJ databases">
        <authorList>
            <person name="McCartney M.A."/>
            <person name="Auch B."/>
            <person name="Kono T."/>
            <person name="Mallez S."/>
            <person name="Becker A."/>
            <person name="Gohl D.M."/>
            <person name="Silverstein K.A.T."/>
            <person name="Koren S."/>
            <person name="Bechman K.B."/>
            <person name="Herman A."/>
            <person name="Abrahante J.E."/>
            <person name="Garbe J."/>
        </authorList>
    </citation>
    <scope>NUCLEOTIDE SEQUENCE</scope>
    <source>
        <strain evidence="1">Duluth1</strain>
        <tissue evidence="1">Whole animal</tissue>
    </source>
</reference>
<name>A0A9D4LI08_DREPO</name>